<accession>S2DH37</accession>
<proteinExistence type="predicted"/>
<evidence type="ECO:0008006" key="3">
    <source>
        <dbReference type="Google" id="ProtNLM"/>
    </source>
</evidence>
<reference evidence="1 2" key="1">
    <citation type="journal article" date="2013" name="Genome Announc.">
        <title>Draft Genome Sequence of Indibacter alkaliphilus Strain LW1T, Isolated from Lonar Lake, a Haloalkaline Lake in the Buldana District of Maharashtra, India.</title>
        <authorList>
            <person name="Singh A."/>
            <person name="Kumar Jangir P."/>
            <person name="Sharma R."/>
            <person name="Singh A."/>
            <person name="Kumar Pinnaka A."/>
            <person name="Shivaji S."/>
        </authorList>
    </citation>
    <scope>NUCLEOTIDE SEQUENCE [LARGE SCALE GENOMIC DNA]</scope>
    <source>
        <strain evidence="2">CCUG 57479 / KCTC 22604 / LW1</strain>
    </source>
</reference>
<dbReference type="PANTHER" id="PTHR39217">
    <property type="match status" value="1"/>
</dbReference>
<organism evidence="1 2">
    <name type="scientific">Indibacter alkaliphilus (strain CCUG 57479 / KCTC 22604 / LW1)</name>
    <dbReference type="NCBI Taxonomy" id="1189612"/>
    <lineage>
        <taxon>Bacteria</taxon>
        <taxon>Pseudomonadati</taxon>
        <taxon>Bacteroidota</taxon>
        <taxon>Cytophagia</taxon>
        <taxon>Cytophagales</taxon>
        <taxon>Cyclobacteriaceae</taxon>
    </lineage>
</organism>
<comment type="caution">
    <text evidence="1">The sequence shown here is derived from an EMBL/GenBank/DDBJ whole genome shotgun (WGS) entry which is preliminary data.</text>
</comment>
<evidence type="ECO:0000313" key="2">
    <source>
        <dbReference type="Proteomes" id="UP000006073"/>
    </source>
</evidence>
<protein>
    <recommendedName>
        <fullName evidence="3">Glutathione synthetase, ATP-grasp domain</fullName>
    </recommendedName>
</protein>
<gene>
    <name evidence="1" type="ORF">A33Q_1001</name>
</gene>
<dbReference type="eggNOG" id="COG0189">
    <property type="taxonomic scope" value="Bacteria"/>
</dbReference>
<dbReference type="EMBL" id="ALWO02000023">
    <property type="protein sequence ID" value="EOZ98347.1"/>
    <property type="molecule type" value="Genomic_DNA"/>
</dbReference>
<evidence type="ECO:0000313" key="1">
    <source>
        <dbReference type="EMBL" id="EOZ98347.1"/>
    </source>
</evidence>
<dbReference type="AlphaFoldDB" id="S2DH37"/>
<dbReference type="Proteomes" id="UP000006073">
    <property type="component" value="Unassembled WGS sequence"/>
</dbReference>
<name>S2DH37_INDAL</name>
<sequence>MLKNKDCIMRIAVITYEARGSYSASSVADEDLVLEKILNELDLNFKFEIWSDKNVNWENYSLILLKSPWDYFDRYTEFLDWCRHIKDLGIPVYNSIDTVVWNSDKRYLKEIQEKGYPIVPTEFIEKSTLPDVESIFRLFNTENLVLKPTVSGGAKNTMKLSKATWNEKKESILSLIRKEDFMLQPYVKEVAEVGEYSYLFFNGKYSHAILKTAKSGDFRVQHFFWRKHQKYRAQRSSIAIPSKPSE</sequence>
<dbReference type="STRING" id="1189612.A33Q_1001"/>
<dbReference type="SUPFAM" id="SSF56059">
    <property type="entry name" value="Glutathione synthetase ATP-binding domain-like"/>
    <property type="match status" value="1"/>
</dbReference>
<dbReference type="PANTHER" id="PTHR39217:SF1">
    <property type="entry name" value="GLUTATHIONE SYNTHETASE"/>
    <property type="match status" value="1"/>
</dbReference>
<keyword evidence="2" id="KW-1185">Reference proteome</keyword>
<dbReference type="InterPro" id="IPR053191">
    <property type="entry name" value="DcsG_Biosynth_Enzyme"/>
</dbReference>